<evidence type="ECO:0000313" key="5">
    <source>
        <dbReference type="EMBL" id="NEX59505.1"/>
    </source>
</evidence>
<dbReference type="Gene3D" id="3.40.309.10">
    <property type="entry name" value="Aldehyde Dehydrogenase, Chain A, domain 2"/>
    <property type="match status" value="1"/>
</dbReference>
<dbReference type="InterPro" id="IPR015590">
    <property type="entry name" value="Aldehyde_DH_dom"/>
</dbReference>
<keyword evidence="6" id="KW-1185">Reference proteome</keyword>
<evidence type="ECO:0000256" key="1">
    <source>
        <dbReference type="ARBA" id="ARBA00009986"/>
    </source>
</evidence>
<dbReference type="InterPro" id="IPR016160">
    <property type="entry name" value="Ald_DH_CS_CYS"/>
</dbReference>
<dbReference type="GO" id="GO:0004030">
    <property type="term" value="F:aldehyde dehydrogenase [NAD(P)+] activity"/>
    <property type="evidence" value="ECO:0007669"/>
    <property type="project" value="InterPro"/>
</dbReference>
<name>A0A6B3SJI0_9BURK</name>
<evidence type="ECO:0000259" key="4">
    <source>
        <dbReference type="Pfam" id="PF00171"/>
    </source>
</evidence>
<dbReference type="InterPro" id="IPR016163">
    <property type="entry name" value="Ald_DH_C"/>
</dbReference>
<proteinExistence type="inferred from homology"/>
<dbReference type="InterPro" id="IPR016161">
    <property type="entry name" value="Ald_DH/histidinol_DH"/>
</dbReference>
<reference evidence="5 6" key="1">
    <citation type="submission" date="2020-02" db="EMBL/GenBank/DDBJ databases">
        <authorList>
            <person name="Kim M.K."/>
        </authorList>
    </citation>
    <scope>NUCLEOTIDE SEQUENCE [LARGE SCALE GENOMIC DNA]</scope>
    <source>
        <strain evidence="5 6">17J57-3</strain>
    </source>
</reference>
<dbReference type="FunFam" id="3.40.605.10:FF:000012">
    <property type="entry name" value="NAD-dependent succinate-semialdehyde dehydrogenase"/>
    <property type="match status" value="1"/>
</dbReference>
<keyword evidence="2" id="KW-0521">NADP</keyword>
<dbReference type="Pfam" id="PF00171">
    <property type="entry name" value="Aldedh"/>
    <property type="match status" value="1"/>
</dbReference>
<accession>A0A6B3SJI0</accession>
<evidence type="ECO:0000313" key="6">
    <source>
        <dbReference type="Proteomes" id="UP000482155"/>
    </source>
</evidence>
<dbReference type="PANTHER" id="PTHR43217:SF1">
    <property type="entry name" value="SUCCINATE SEMIALDEHYDE DEHYDROGENASE [NAD(P)+] SAD"/>
    <property type="match status" value="1"/>
</dbReference>
<dbReference type="InterPro" id="IPR016162">
    <property type="entry name" value="Ald_DH_N"/>
</dbReference>
<dbReference type="InterPro" id="IPR047110">
    <property type="entry name" value="GABD/Sad-like"/>
</dbReference>
<dbReference type="GO" id="GO:0004777">
    <property type="term" value="F:succinate-semialdehyde dehydrogenase (NAD+) activity"/>
    <property type="evidence" value="ECO:0007669"/>
    <property type="project" value="TreeGrafter"/>
</dbReference>
<gene>
    <name evidence="5" type="ORF">G3574_00295</name>
</gene>
<protein>
    <submittedName>
        <fullName evidence="5">NAD-dependent succinate-semialdehyde dehydrogenase</fullName>
    </submittedName>
</protein>
<evidence type="ECO:0000256" key="3">
    <source>
        <dbReference type="ARBA" id="ARBA00023002"/>
    </source>
</evidence>
<dbReference type="Gene3D" id="3.40.605.10">
    <property type="entry name" value="Aldehyde Dehydrogenase, Chain A, domain 1"/>
    <property type="match status" value="1"/>
</dbReference>
<dbReference type="SUPFAM" id="SSF53720">
    <property type="entry name" value="ALDH-like"/>
    <property type="match status" value="1"/>
</dbReference>
<dbReference type="Proteomes" id="UP000482155">
    <property type="component" value="Unassembled WGS sequence"/>
</dbReference>
<comment type="similarity">
    <text evidence="1">Belongs to the aldehyde dehydrogenase family.</text>
</comment>
<dbReference type="FunFam" id="3.40.309.10:FF:000010">
    <property type="entry name" value="Gamma-aminobutyraldehyde dehydrogenase"/>
    <property type="match status" value="1"/>
</dbReference>
<organism evidence="5 6">
    <name type="scientific">Noviherbaspirillum galbum</name>
    <dbReference type="NCBI Taxonomy" id="2709383"/>
    <lineage>
        <taxon>Bacteria</taxon>
        <taxon>Pseudomonadati</taxon>
        <taxon>Pseudomonadota</taxon>
        <taxon>Betaproteobacteria</taxon>
        <taxon>Burkholderiales</taxon>
        <taxon>Oxalobacteraceae</taxon>
        <taxon>Noviherbaspirillum</taxon>
    </lineage>
</organism>
<dbReference type="AlphaFoldDB" id="A0A6B3SJI0"/>
<keyword evidence="3" id="KW-0560">Oxidoreductase</keyword>
<dbReference type="EMBL" id="JAAIVB010000003">
    <property type="protein sequence ID" value="NEX59505.1"/>
    <property type="molecule type" value="Genomic_DNA"/>
</dbReference>
<feature type="domain" description="Aldehyde dehydrogenase" evidence="4">
    <location>
        <begin position="2"/>
        <end position="448"/>
    </location>
</feature>
<dbReference type="RefSeq" id="WP_163959723.1">
    <property type="nucleotide sequence ID" value="NZ_JAAIVB010000003.1"/>
</dbReference>
<dbReference type="InterPro" id="IPR044148">
    <property type="entry name" value="ALDH_GabD1-like"/>
</dbReference>
<dbReference type="PANTHER" id="PTHR43217">
    <property type="entry name" value="SUCCINATE SEMIALDEHYDE DEHYDROGENASE [NAD(P)+] SAD"/>
    <property type="match status" value="1"/>
</dbReference>
<evidence type="ECO:0000256" key="2">
    <source>
        <dbReference type="ARBA" id="ARBA00022857"/>
    </source>
</evidence>
<comment type="caution">
    <text evidence="5">The sequence shown here is derived from an EMBL/GenBank/DDBJ whole genome shotgun (WGS) entry which is preliminary data.</text>
</comment>
<sequence length="467" mass="49902">MKSINPHSGELIRAYDPQDDAEVKRLLAEADAVSREWRKSGFADRAQLMKRAGGVLRERKQELAALMADEMGKVLRDGEAEVEKCAGCCDYYADNAQRFLANEPVESDAEDSYIAYDPLGAVLAVMPWNFPFWQVFRFAAPALMAGNVGVLKHASNVSGCALAIQDIFEAAGFPRHAFTTLLAGSASIEGVIRNPAIKAVTLTGSSPAGRSVAGIAGSELKKAVLELGGSDAYLVLDDADLEMAVDVCVKSRLINAGQSCIAAKRFIVAKSLLPAFEQGFVERFKRIRAGDPHDPQSDIGPMARADLRDEVHRQVRDSIGQGARLLCGGEVPGGAGAYYPATVLSGVRPGMTAFDEEIFGPVAAIIEAADEEQAIALANQSPFGLGAALFTRDKARADRIARRIEAGSVFVNAFVKSDVRLPFGGVKQSGFGRELSWFGIREFVNVKTMYHAKASQASPSGAQGGSE</sequence>
<dbReference type="PROSITE" id="PS00070">
    <property type="entry name" value="ALDEHYDE_DEHYDR_CYS"/>
    <property type="match status" value="1"/>
</dbReference>
<dbReference type="CDD" id="cd07100">
    <property type="entry name" value="ALDH_SSADH1_GabD1"/>
    <property type="match status" value="1"/>
</dbReference>